<dbReference type="AlphaFoldDB" id="A0A3E5AXY0"/>
<reference evidence="1 2" key="1">
    <citation type="submission" date="2018-08" db="EMBL/GenBank/DDBJ databases">
        <title>A genome reference for cultivated species of the human gut microbiota.</title>
        <authorList>
            <person name="Zou Y."/>
            <person name="Xue W."/>
            <person name="Luo G."/>
        </authorList>
    </citation>
    <scope>NUCLEOTIDE SEQUENCE [LARGE SCALE GENOMIC DNA]</scope>
    <source>
        <strain evidence="1 2">OM05-15BH</strain>
    </source>
</reference>
<comment type="caution">
    <text evidence="1">The sequence shown here is derived from an EMBL/GenBank/DDBJ whole genome shotgun (WGS) entry which is preliminary data.</text>
</comment>
<dbReference type="InterPro" id="IPR032675">
    <property type="entry name" value="LRR_dom_sf"/>
</dbReference>
<dbReference type="InterPro" id="IPR025049">
    <property type="entry name" value="Mfa-like_1"/>
</dbReference>
<dbReference type="RefSeq" id="WP_117725762.1">
    <property type="nucleotide sequence ID" value="NZ_QSUL01000031.1"/>
</dbReference>
<dbReference type="InterPro" id="IPR042278">
    <property type="entry name" value="Mfa-like_1_N"/>
</dbReference>
<evidence type="ECO:0000313" key="1">
    <source>
        <dbReference type="EMBL" id="RGN30160.1"/>
    </source>
</evidence>
<dbReference type="PANTHER" id="PTHR45661">
    <property type="entry name" value="SURFACE ANTIGEN"/>
    <property type="match status" value="1"/>
</dbReference>
<evidence type="ECO:0008006" key="3">
    <source>
        <dbReference type="Google" id="ProtNLM"/>
    </source>
</evidence>
<dbReference type="Proteomes" id="UP000260983">
    <property type="component" value="Unassembled WGS sequence"/>
</dbReference>
<protein>
    <recommendedName>
        <fullName evidence="3">Leucine-rich repeat domain-containing protein</fullName>
    </recommendedName>
</protein>
<evidence type="ECO:0000313" key="2">
    <source>
        <dbReference type="Proteomes" id="UP000260983"/>
    </source>
</evidence>
<dbReference type="InterPro" id="IPR026906">
    <property type="entry name" value="LRR_5"/>
</dbReference>
<dbReference type="PROSITE" id="PS51257">
    <property type="entry name" value="PROKAR_LIPOPROTEIN"/>
    <property type="match status" value="1"/>
</dbReference>
<gene>
    <name evidence="1" type="ORF">DXB65_23545</name>
</gene>
<organism evidence="1 2">
    <name type="scientific">Bacteroides oleiciplenus</name>
    <dbReference type="NCBI Taxonomy" id="626931"/>
    <lineage>
        <taxon>Bacteria</taxon>
        <taxon>Pseudomonadati</taxon>
        <taxon>Bacteroidota</taxon>
        <taxon>Bacteroidia</taxon>
        <taxon>Bacteroidales</taxon>
        <taxon>Bacteroidaceae</taxon>
        <taxon>Bacteroides</taxon>
    </lineage>
</organism>
<dbReference type="Gene3D" id="2.60.40.2620">
    <property type="entry name" value="Fimbrillin-like"/>
    <property type="match status" value="1"/>
</dbReference>
<dbReference type="Gene3D" id="2.60.40.2630">
    <property type="match status" value="1"/>
</dbReference>
<dbReference type="SUPFAM" id="SSF52058">
    <property type="entry name" value="L domain-like"/>
    <property type="match status" value="1"/>
</dbReference>
<dbReference type="PANTHER" id="PTHR45661:SF3">
    <property type="entry name" value="IG-LIKE DOMAIN-CONTAINING PROTEIN"/>
    <property type="match status" value="1"/>
</dbReference>
<proteinExistence type="predicted"/>
<dbReference type="Gene3D" id="3.80.10.10">
    <property type="entry name" value="Ribonuclease Inhibitor"/>
    <property type="match status" value="1"/>
</dbReference>
<name>A0A3E5AXY0_9BACE</name>
<dbReference type="EMBL" id="QSUL01000031">
    <property type="protein sequence ID" value="RGN30160.1"/>
    <property type="molecule type" value="Genomic_DNA"/>
</dbReference>
<dbReference type="Pfam" id="PF13149">
    <property type="entry name" value="Mfa_like_1"/>
    <property type="match status" value="1"/>
</dbReference>
<dbReference type="Pfam" id="PF13306">
    <property type="entry name" value="LRR_5"/>
    <property type="match status" value="1"/>
</dbReference>
<accession>A0A3E5AXY0</accession>
<sequence>MAITIKIIRKMKKNKMTLLAVVLFAACSQEQTDIIQKEIEGDVSGIIMIADDFVADAQTRTVLTPGADGMQFTWADKDTVGIYPDRGDQVCFPISTGTDSNTASFDGGGWALKDASKYAAYYPFDKANYFRNNSSVLLKYVGQKQTANASTAHLGAYDFMAASAVAPKEGNVTFAFKHLNSVLQLKLTLPRAATFRSLTLTTGENVLTEEATLNLKSEPALLTTTKAVNALTLGLENITTTANNQEITLYMMIPPVDLSGKELSAELLDFNGNSYSAALTAKNFEAGKAYSFFATAAVSAATTDVSLSSAGTLLAAIGGYDNLRNIKKLKITGEINGDDVYEIRRMVNLEYLNLKDSKIVAGGRAYYQKYTTKEDVIGDYMFGGLKTIKQLILPDNIKVIRVQSLFNCEKLLSIHVPEGVETIGGDAFGGCHALSSVDLPVGLETIDYHAFSNCWNLSKIEIPATVRVMEFGAFKECRQLREVHVKSMPTTLTSIGTDPFAGCYDKAILYIPKGTKTAYQATELGRFATIIEE</sequence>
<dbReference type="Gene3D" id="3.40.50.12480">
    <property type="match status" value="1"/>
</dbReference>
<dbReference type="InterPro" id="IPR053139">
    <property type="entry name" value="Surface_bspA-like"/>
</dbReference>
<dbReference type="CDD" id="cd13120">
    <property type="entry name" value="BF2867_like_N"/>
    <property type="match status" value="1"/>
</dbReference>